<keyword evidence="3" id="KW-1185">Reference proteome</keyword>
<evidence type="ECO:0000313" key="2">
    <source>
        <dbReference type="EMBL" id="KDR96247.1"/>
    </source>
</evidence>
<dbReference type="STRING" id="1121324.CLIT_4c00840"/>
<dbReference type="InterPro" id="IPR046650">
    <property type="entry name" value="DUF6762"/>
</dbReference>
<comment type="caution">
    <text evidence="2">The sequence shown here is derived from an EMBL/GenBank/DDBJ whole genome shotgun (WGS) entry which is preliminary data.</text>
</comment>
<accession>A0A069RPY9</accession>
<reference evidence="2 3" key="1">
    <citation type="submission" date="2014-03" db="EMBL/GenBank/DDBJ databases">
        <title>Genome sequence of Clostridium litorale W6, DSM 5388.</title>
        <authorList>
            <person name="Poehlein A."/>
            <person name="Jagirdar A."/>
            <person name="Khonsari B."/>
            <person name="Chibani C.M."/>
            <person name="Gutierrez Gutierrez D.A."/>
            <person name="Davydova E."/>
            <person name="Alghaithi H.S."/>
            <person name="Nair K.P."/>
            <person name="Dhamotharan K."/>
            <person name="Chandran L."/>
            <person name="G W."/>
            <person name="Daniel R."/>
        </authorList>
    </citation>
    <scope>NUCLEOTIDE SEQUENCE [LARGE SCALE GENOMIC DNA]</scope>
    <source>
        <strain evidence="2 3">W6</strain>
    </source>
</reference>
<dbReference type="RefSeq" id="WP_038261945.1">
    <property type="nucleotide sequence ID" value="NZ_FSRH01000009.1"/>
</dbReference>
<evidence type="ECO:0000313" key="3">
    <source>
        <dbReference type="Proteomes" id="UP000027946"/>
    </source>
</evidence>
<dbReference type="eggNOG" id="ENOG50331JD">
    <property type="taxonomic scope" value="Bacteria"/>
</dbReference>
<protein>
    <submittedName>
        <fullName evidence="2">Uncharacterized protein</fullName>
    </submittedName>
</protein>
<feature type="coiled-coil region" evidence="1">
    <location>
        <begin position="114"/>
        <end position="141"/>
    </location>
</feature>
<dbReference type="Pfam" id="PF20548">
    <property type="entry name" value="DUF6762"/>
    <property type="match status" value="1"/>
</dbReference>
<proteinExistence type="predicted"/>
<dbReference type="EMBL" id="JJMM01000004">
    <property type="protein sequence ID" value="KDR96247.1"/>
    <property type="molecule type" value="Genomic_DNA"/>
</dbReference>
<evidence type="ECO:0000256" key="1">
    <source>
        <dbReference type="SAM" id="Coils"/>
    </source>
</evidence>
<dbReference type="AlphaFoldDB" id="A0A069RPY9"/>
<gene>
    <name evidence="2" type="ORF">CLIT_4c00840</name>
</gene>
<dbReference type="OrthoDB" id="1913818at2"/>
<name>A0A069RPY9_PEPLI</name>
<dbReference type="Proteomes" id="UP000027946">
    <property type="component" value="Unassembled WGS sequence"/>
</dbReference>
<organism evidence="2 3">
    <name type="scientific">Peptoclostridium litorale DSM 5388</name>
    <dbReference type="NCBI Taxonomy" id="1121324"/>
    <lineage>
        <taxon>Bacteria</taxon>
        <taxon>Bacillati</taxon>
        <taxon>Bacillota</taxon>
        <taxon>Clostridia</taxon>
        <taxon>Peptostreptococcales</taxon>
        <taxon>Peptoclostridiaceae</taxon>
        <taxon>Peptoclostridium</taxon>
    </lineage>
</organism>
<sequence length="145" mass="17271">MEPFRMIVMEKDIETGILEKEITSYDIEKNGEIIGGIYAEKADEGYDIVMRLTTDKDLEDWEFVAVFDYYDISEIEEKAKSVEEDDSYFNPVWAIRLEMDEDDEKMEQEIQGIVNIHIEQLQKAYEEIKDKKEDYSEFDEQPHVY</sequence>
<keyword evidence="1" id="KW-0175">Coiled coil</keyword>